<accession>A0A1F5PX92</accession>
<protein>
    <submittedName>
        <fullName evidence="2">Uncharacterized protein</fullName>
    </submittedName>
</protein>
<gene>
    <name evidence="2" type="ORF">A3B10_02350</name>
</gene>
<evidence type="ECO:0000313" key="2">
    <source>
        <dbReference type="EMBL" id="OGE94477.1"/>
    </source>
</evidence>
<reference evidence="2 3" key="1">
    <citation type="journal article" date="2016" name="Nat. Commun.">
        <title>Thousands of microbial genomes shed light on interconnected biogeochemical processes in an aquifer system.</title>
        <authorList>
            <person name="Anantharaman K."/>
            <person name="Brown C.T."/>
            <person name="Hug L.A."/>
            <person name="Sharon I."/>
            <person name="Castelle C.J."/>
            <person name="Probst A.J."/>
            <person name="Thomas B.C."/>
            <person name="Singh A."/>
            <person name="Wilkins M.J."/>
            <person name="Karaoz U."/>
            <person name="Brodie E.L."/>
            <person name="Williams K.H."/>
            <person name="Hubbard S.S."/>
            <person name="Banfield J.F."/>
        </authorList>
    </citation>
    <scope>NUCLEOTIDE SEQUENCE [LARGE SCALE GENOMIC DNA]</scope>
</reference>
<proteinExistence type="predicted"/>
<keyword evidence="1" id="KW-0812">Transmembrane</keyword>
<comment type="caution">
    <text evidence="2">The sequence shown here is derived from an EMBL/GenBank/DDBJ whole genome shotgun (WGS) entry which is preliminary data.</text>
</comment>
<keyword evidence="1" id="KW-0472">Membrane</keyword>
<name>A0A1F5PX92_9BACT</name>
<evidence type="ECO:0000313" key="3">
    <source>
        <dbReference type="Proteomes" id="UP000177281"/>
    </source>
</evidence>
<evidence type="ECO:0000256" key="1">
    <source>
        <dbReference type="SAM" id="Phobius"/>
    </source>
</evidence>
<sequence length="168" mass="18557">MRQVNRVRAVILNLIQDPEVWIPDRVRNDAKQQGYVALISAIVISILLLTITFTLSFTGFFSRFNVLDAEYKKVSQGLAEACIDNAILKLVSDKNYTLTAADQDIPVGSETCDIVSLHPSPPRTGSIRIKTQGVHNETYTNLNVVIAPGFNITSWEECPNLTSSDTSC</sequence>
<organism evidence="2 3">
    <name type="scientific">Candidatus Doudnabacteria bacterium RIFCSPLOWO2_01_FULL_44_21</name>
    <dbReference type="NCBI Taxonomy" id="1817841"/>
    <lineage>
        <taxon>Bacteria</taxon>
        <taxon>Candidatus Doudnaibacteriota</taxon>
    </lineage>
</organism>
<dbReference type="STRING" id="1817841.A3B10_02350"/>
<dbReference type="AlphaFoldDB" id="A0A1F5PX92"/>
<feature type="transmembrane region" description="Helical" evidence="1">
    <location>
        <begin position="35"/>
        <end position="61"/>
    </location>
</feature>
<keyword evidence="1" id="KW-1133">Transmembrane helix</keyword>
<dbReference type="Proteomes" id="UP000177281">
    <property type="component" value="Unassembled WGS sequence"/>
</dbReference>
<dbReference type="EMBL" id="MFFB01000017">
    <property type="protein sequence ID" value="OGE94477.1"/>
    <property type="molecule type" value="Genomic_DNA"/>
</dbReference>